<keyword evidence="6" id="KW-0238">DNA-binding</keyword>
<sequence>MATVQKLHATSLSTTASSYGSCKVDTASADQFPAGLRVLVVDDDTTCLRILEQMLRKCMYLVTTCSQATIALDLLRESRGSFDVVISDVYMPDMDGFKLLEHVGLEMDLPVIMMSSDARTSAVMKGIKHGACDYLIKPVRLEELKNIWQHVVRKKWNENKEHEQSGSAEENDRHKRGGDDADYASSINEGTDGSWKAQKKRRDAKDDEDECELESDDPCASKKPRVVWSVELHQQFVSAVNQLGIDKAVPKRILELMNVPGLTRENVASHLQKFRLYLKRLSGVAQQQGGISSSFCGPVDSNAKLGSLGRLDIQALAASGQIPPQTLAALQAELLGRPTGGLVLPAMDQPVLLQASLQGPKCIPVERGVAFGQPLIKCQSSIGKQFPQSNISVEDIPSGFGTWPPNSLGTVGTPGNFGGLNTQNNNMLMQILQQQQQQQGVLPEPSHPINVQPSCLVVPSQSSTSYQAGSSTVPLNQSSTFNSSAIIDYSLLSSQPNNVSMGIGQVIDGGLKSTNVHNGYIIPASISPSASSCAVQADNCTSWQVRNSAVSFNTASQLPELVPNACEIQRSYDTKAAPLPYQGPGRNLGFVGKGDRVKQELNLDFVDNAKIQCLFFLGAMGLQIPRRLSCDDWLQIVERTL</sequence>
<dbReference type="FunFam" id="3.40.50.2300:FF:000408">
    <property type="entry name" value="Two-component response regulator"/>
    <property type="match status" value="1"/>
</dbReference>
<proteinExistence type="inferred from homology"/>
<dbReference type="InterPro" id="IPR006447">
    <property type="entry name" value="Myb_dom_plants"/>
</dbReference>
<dbReference type="FunFam" id="1.10.10.60:FF:000007">
    <property type="entry name" value="Two-component response regulator"/>
    <property type="match status" value="1"/>
</dbReference>
<dbReference type="Pfam" id="PF00072">
    <property type="entry name" value="Response_reg"/>
    <property type="match status" value="1"/>
</dbReference>
<evidence type="ECO:0000256" key="3">
    <source>
        <dbReference type="ARBA" id="ARBA00022553"/>
    </source>
</evidence>
<keyword evidence="4" id="KW-0902">Two-component regulatory system</keyword>
<keyword evidence="9" id="KW-0539">Nucleus</keyword>
<feature type="modified residue" description="4-aspartylphosphate" evidence="10">
    <location>
        <position position="88"/>
    </location>
</feature>
<dbReference type="SUPFAM" id="SSF46689">
    <property type="entry name" value="Homeodomain-like"/>
    <property type="match status" value="1"/>
</dbReference>
<feature type="region of interest" description="Disordered" evidence="11">
    <location>
        <begin position="159"/>
        <end position="220"/>
    </location>
</feature>
<keyword evidence="7" id="KW-0010">Activator</keyword>
<evidence type="ECO:0000313" key="15">
    <source>
        <dbReference type="Proteomes" id="UP001141806"/>
    </source>
</evidence>
<gene>
    <name evidence="14" type="ORF">NE237_006222</name>
</gene>
<dbReference type="SMART" id="SM00448">
    <property type="entry name" value="REC"/>
    <property type="match status" value="1"/>
</dbReference>
<dbReference type="InterPro" id="IPR011006">
    <property type="entry name" value="CheY-like_superfamily"/>
</dbReference>
<keyword evidence="5" id="KW-0805">Transcription regulation</keyword>
<feature type="compositionally biased region" description="Basic and acidic residues" evidence="11">
    <location>
        <begin position="159"/>
        <end position="179"/>
    </location>
</feature>
<dbReference type="PROSITE" id="PS51294">
    <property type="entry name" value="HTH_MYB"/>
    <property type="match status" value="1"/>
</dbReference>
<evidence type="ECO:0000256" key="4">
    <source>
        <dbReference type="ARBA" id="ARBA00023012"/>
    </source>
</evidence>
<evidence type="ECO:0000259" key="13">
    <source>
        <dbReference type="PROSITE" id="PS51294"/>
    </source>
</evidence>
<keyword evidence="8" id="KW-0804">Transcription</keyword>
<keyword evidence="15" id="KW-1185">Reference proteome</keyword>
<comment type="subcellular location">
    <subcellularLocation>
        <location evidence="1">Nucleus</location>
    </subcellularLocation>
</comment>
<dbReference type="GO" id="GO:0009736">
    <property type="term" value="P:cytokinin-activated signaling pathway"/>
    <property type="evidence" value="ECO:0007669"/>
    <property type="project" value="InterPro"/>
</dbReference>
<dbReference type="InterPro" id="IPR045279">
    <property type="entry name" value="ARR-like"/>
</dbReference>
<comment type="similarity">
    <text evidence="2">Belongs to the ARR family. Type-B subfamily.</text>
</comment>
<dbReference type="InterPro" id="IPR001005">
    <property type="entry name" value="SANT/Myb"/>
</dbReference>
<evidence type="ECO:0000256" key="8">
    <source>
        <dbReference type="ARBA" id="ARBA00023163"/>
    </source>
</evidence>
<evidence type="ECO:0000256" key="10">
    <source>
        <dbReference type="PROSITE-ProRule" id="PRU00169"/>
    </source>
</evidence>
<dbReference type="Proteomes" id="UP001141806">
    <property type="component" value="Unassembled WGS sequence"/>
</dbReference>
<organism evidence="14 15">
    <name type="scientific">Protea cynaroides</name>
    <dbReference type="NCBI Taxonomy" id="273540"/>
    <lineage>
        <taxon>Eukaryota</taxon>
        <taxon>Viridiplantae</taxon>
        <taxon>Streptophyta</taxon>
        <taxon>Embryophyta</taxon>
        <taxon>Tracheophyta</taxon>
        <taxon>Spermatophyta</taxon>
        <taxon>Magnoliopsida</taxon>
        <taxon>Proteales</taxon>
        <taxon>Proteaceae</taxon>
        <taxon>Protea</taxon>
    </lineage>
</organism>
<dbReference type="AlphaFoldDB" id="A0A9Q0QV39"/>
<evidence type="ECO:0000256" key="1">
    <source>
        <dbReference type="ARBA" id="ARBA00004123"/>
    </source>
</evidence>
<dbReference type="PANTHER" id="PTHR43874:SF123">
    <property type="entry name" value="TWO-COMPONENT RESPONSE REGULATOR ARR14"/>
    <property type="match status" value="1"/>
</dbReference>
<name>A0A9Q0QV39_9MAGN</name>
<dbReference type="GO" id="GO:0005634">
    <property type="term" value="C:nucleus"/>
    <property type="evidence" value="ECO:0007669"/>
    <property type="project" value="UniProtKB-SubCell"/>
</dbReference>
<dbReference type="InterPro" id="IPR009057">
    <property type="entry name" value="Homeodomain-like_sf"/>
</dbReference>
<evidence type="ECO:0000256" key="6">
    <source>
        <dbReference type="ARBA" id="ARBA00023125"/>
    </source>
</evidence>
<dbReference type="InterPro" id="IPR017930">
    <property type="entry name" value="Myb_dom"/>
</dbReference>
<dbReference type="EMBL" id="JAMYWD010000004">
    <property type="protein sequence ID" value="KAJ4973048.1"/>
    <property type="molecule type" value="Genomic_DNA"/>
</dbReference>
<evidence type="ECO:0000256" key="9">
    <source>
        <dbReference type="ARBA" id="ARBA00023242"/>
    </source>
</evidence>
<feature type="domain" description="HTH myb-type" evidence="13">
    <location>
        <begin position="220"/>
        <end position="279"/>
    </location>
</feature>
<dbReference type="PANTHER" id="PTHR43874">
    <property type="entry name" value="TWO-COMPONENT RESPONSE REGULATOR"/>
    <property type="match status" value="1"/>
</dbReference>
<reference evidence="14" key="1">
    <citation type="journal article" date="2023" name="Plant J.">
        <title>The genome of the king protea, Protea cynaroides.</title>
        <authorList>
            <person name="Chang J."/>
            <person name="Duong T.A."/>
            <person name="Schoeman C."/>
            <person name="Ma X."/>
            <person name="Roodt D."/>
            <person name="Barker N."/>
            <person name="Li Z."/>
            <person name="Van de Peer Y."/>
            <person name="Mizrachi E."/>
        </authorList>
    </citation>
    <scope>NUCLEOTIDE SEQUENCE</scope>
    <source>
        <tissue evidence="14">Young leaves</tissue>
    </source>
</reference>
<dbReference type="CDD" id="cd17584">
    <property type="entry name" value="REC_typeB_ARR-like"/>
    <property type="match status" value="1"/>
</dbReference>
<accession>A0A9Q0QV39</accession>
<evidence type="ECO:0000259" key="12">
    <source>
        <dbReference type="PROSITE" id="PS50110"/>
    </source>
</evidence>
<dbReference type="GO" id="GO:0000160">
    <property type="term" value="P:phosphorelay signal transduction system"/>
    <property type="evidence" value="ECO:0007669"/>
    <property type="project" value="UniProtKB-KW"/>
</dbReference>
<dbReference type="SUPFAM" id="SSF52172">
    <property type="entry name" value="CheY-like"/>
    <property type="match status" value="1"/>
</dbReference>
<dbReference type="NCBIfam" id="TIGR01557">
    <property type="entry name" value="myb_SHAQKYF"/>
    <property type="match status" value="1"/>
</dbReference>
<dbReference type="GO" id="GO:0003677">
    <property type="term" value="F:DNA binding"/>
    <property type="evidence" value="ECO:0007669"/>
    <property type="project" value="UniProtKB-KW"/>
</dbReference>
<feature type="compositionally biased region" description="Acidic residues" evidence="11">
    <location>
        <begin position="206"/>
        <end position="217"/>
    </location>
</feature>
<evidence type="ECO:0000256" key="7">
    <source>
        <dbReference type="ARBA" id="ARBA00023159"/>
    </source>
</evidence>
<feature type="domain" description="Response regulatory" evidence="12">
    <location>
        <begin position="37"/>
        <end position="152"/>
    </location>
</feature>
<dbReference type="PROSITE" id="PS50110">
    <property type="entry name" value="RESPONSE_REGULATORY"/>
    <property type="match status" value="1"/>
</dbReference>
<dbReference type="Pfam" id="PF00249">
    <property type="entry name" value="Myb_DNA-binding"/>
    <property type="match status" value="1"/>
</dbReference>
<evidence type="ECO:0000256" key="11">
    <source>
        <dbReference type="SAM" id="MobiDB-lite"/>
    </source>
</evidence>
<dbReference type="Gene3D" id="1.10.10.60">
    <property type="entry name" value="Homeodomain-like"/>
    <property type="match status" value="1"/>
</dbReference>
<comment type="caution">
    <text evidence="14">The sequence shown here is derived from an EMBL/GenBank/DDBJ whole genome shotgun (WGS) entry which is preliminary data.</text>
</comment>
<evidence type="ECO:0008006" key="16">
    <source>
        <dbReference type="Google" id="ProtNLM"/>
    </source>
</evidence>
<dbReference type="Gene3D" id="3.40.50.2300">
    <property type="match status" value="1"/>
</dbReference>
<dbReference type="InterPro" id="IPR001789">
    <property type="entry name" value="Sig_transdc_resp-reg_receiver"/>
</dbReference>
<keyword evidence="3 10" id="KW-0597">Phosphoprotein</keyword>
<evidence type="ECO:0000313" key="14">
    <source>
        <dbReference type="EMBL" id="KAJ4973048.1"/>
    </source>
</evidence>
<evidence type="ECO:0000256" key="5">
    <source>
        <dbReference type="ARBA" id="ARBA00023015"/>
    </source>
</evidence>
<evidence type="ECO:0000256" key="2">
    <source>
        <dbReference type="ARBA" id="ARBA00006015"/>
    </source>
</evidence>
<dbReference type="OrthoDB" id="60033at2759"/>
<protein>
    <recommendedName>
        <fullName evidence="16">Two-component response regulator</fullName>
    </recommendedName>
</protein>